<dbReference type="Proteomes" id="UP000263012">
    <property type="component" value="Chromosome"/>
</dbReference>
<dbReference type="EC" id="1.1.1.272" evidence="5"/>
<dbReference type="InterPro" id="IPR054891">
    <property type="entry name" value="Dhydh_Halo"/>
</dbReference>
<dbReference type="PANTHER" id="PTHR43333:SF1">
    <property type="entry name" value="D-ISOMER SPECIFIC 2-HYDROXYACID DEHYDROGENASE NAD-BINDING DOMAIN-CONTAINING PROTEIN"/>
    <property type="match status" value="1"/>
</dbReference>
<protein>
    <submittedName>
        <fullName evidence="5">D-2-hydroxyacid dehydrogenase (NADP+)</fullName>
        <ecNumber evidence="5">1.1.1.272</ecNumber>
    </submittedName>
</protein>
<evidence type="ECO:0000259" key="4">
    <source>
        <dbReference type="Pfam" id="PF02826"/>
    </source>
</evidence>
<reference evidence="6" key="1">
    <citation type="submission" date="2017-11" db="EMBL/GenBank/DDBJ databases">
        <title>Phenotypic and genomic properties of facultatively anaerobic sulfur-reducing natronoarchaea from hypersaline soda lakes.</title>
        <authorList>
            <person name="Sorokin D.Y."/>
            <person name="Kublanov I.V."/>
            <person name="Roman P."/>
            <person name="Sinninghe Damste J.S."/>
            <person name="Golyshin P.N."/>
            <person name="Rojo D."/>
            <person name="Ciordia S."/>
            <person name="Mena M.D.C."/>
            <person name="Ferrer M."/>
            <person name="Messina E."/>
            <person name="Smedile F."/>
            <person name="La Spada G."/>
            <person name="La Cono V."/>
            <person name="Yakimov M.M."/>
        </authorList>
    </citation>
    <scope>NUCLEOTIDE SEQUENCE [LARGE SCALE GENOMIC DNA]</scope>
    <source>
        <strain evidence="6">AArc-Sl</strain>
    </source>
</reference>
<dbReference type="SUPFAM" id="SSF51735">
    <property type="entry name" value="NAD(P)-binding Rossmann-fold domains"/>
    <property type="match status" value="1"/>
</dbReference>
<dbReference type="SUPFAM" id="SSF52283">
    <property type="entry name" value="Formate/glycerate dehydrogenase catalytic domain-like"/>
    <property type="match status" value="1"/>
</dbReference>
<keyword evidence="2" id="KW-0520">NAD</keyword>
<accession>A0A343TII4</accession>
<dbReference type="GO" id="GO:0051287">
    <property type="term" value="F:NAD binding"/>
    <property type="evidence" value="ECO:0007669"/>
    <property type="project" value="InterPro"/>
</dbReference>
<evidence type="ECO:0000313" key="6">
    <source>
        <dbReference type="Proteomes" id="UP000263012"/>
    </source>
</evidence>
<dbReference type="EMBL" id="CP025066">
    <property type="protein sequence ID" value="AUX08906.1"/>
    <property type="molecule type" value="Genomic_DNA"/>
</dbReference>
<organism evidence="5 6">
    <name type="scientific">Halalkaliarchaeum desulfuricum</name>
    <dbReference type="NCBI Taxonomy" id="2055893"/>
    <lineage>
        <taxon>Archaea</taxon>
        <taxon>Methanobacteriati</taxon>
        <taxon>Methanobacteriota</taxon>
        <taxon>Stenosarchaea group</taxon>
        <taxon>Halobacteria</taxon>
        <taxon>Halobacteriales</taxon>
        <taxon>Haloferacaceae</taxon>
        <taxon>Halalkaliarchaeum</taxon>
    </lineage>
</organism>
<dbReference type="PROSITE" id="PS00671">
    <property type="entry name" value="D_2_HYDROXYACID_DH_3"/>
    <property type="match status" value="1"/>
</dbReference>
<evidence type="ECO:0000313" key="5">
    <source>
        <dbReference type="EMBL" id="AUX08906.1"/>
    </source>
</evidence>
<evidence type="ECO:0000256" key="2">
    <source>
        <dbReference type="ARBA" id="ARBA00023027"/>
    </source>
</evidence>
<dbReference type="GO" id="GO:0050578">
    <property type="term" value="F:(2R)-2-hydroxyacid dehydrogenase (NADP+) activity"/>
    <property type="evidence" value="ECO:0007669"/>
    <property type="project" value="UniProtKB-EC"/>
</dbReference>
<dbReference type="PANTHER" id="PTHR43333">
    <property type="entry name" value="2-HACID_DH_C DOMAIN-CONTAINING PROTEIN"/>
    <property type="match status" value="1"/>
</dbReference>
<name>A0A343TII4_9EURY</name>
<gene>
    <name evidence="5" type="primary">ddh</name>
    <name evidence="5" type="ORF">AArcSl_1274</name>
</gene>
<dbReference type="InterPro" id="IPR029753">
    <property type="entry name" value="D-isomer_DH_CS"/>
</dbReference>
<dbReference type="Gene3D" id="3.40.50.720">
    <property type="entry name" value="NAD(P)-binding Rossmann-like Domain"/>
    <property type="match status" value="2"/>
</dbReference>
<feature type="compositionally biased region" description="Basic and acidic residues" evidence="3">
    <location>
        <begin position="19"/>
        <end position="41"/>
    </location>
</feature>
<feature type="domain" description="D-isomer specific 2-hydroxyacid dehydrogenase NAD-binding" evidence="4">
    <location>
        <begin position="156"/>
        <end position="330"/>
    </location>
</feature>
<dbReference type="KEGG" id="hdf:AArcSl_1274"/>
<dbReference type="NCBIfam" id="NF041369">
    <property type="entry name" value="Dhydh_Halo"/>
    <property type="match status" value="1"/>
</dbReference>
<dbReference type="Pfam" id="PF02826">
    <property type="entry name" value="2-Hacid_dh_C"/>
    <property type="match status" value="1"/>
</dbReference>
<evidence type="ECO:0000256" key="1">
    <source>
        <dbReference type="ARBA" id="ARBA00023002"/>
    </source>
</evidence>
<dbReference type="InterPro" id="IPR036291">
    <property type="entry name" value="NAD(P)-bd_dom_sf"/>
</dbReference>
<keyword evidence="6" id="KW-1185">Reference proteome</keyword>
<feature type="region of interest" description="Disordered" evidence="3">
    <location>
        <begin position="19"/>
        <end position="55"/>
    </location>
</feature>
<dbReference type="AlphaFoldDB" id="A0A343TII4"/>
<dbReference type="InterPro" id="IPR006140">
    <property type="entry name" value="D-isomer_DH_NAD-bd"/>
</dbReference>
<keyword evidence="1 5" id="KW-0560">Oxidoreductase</keyword>
<evidence type="ECO:0000256" key="3">
    <source>
        <dbReference type="SAM" id="MobiDB-lite"/>
    </source>
</evidence>
<dbReference type="CDD" id="cd05300">
    <property type="entry name" value="2-Hacid_dh_1"/>
    <property type="match status" value="1"/>
</dbReference>
<proteinExistence type="predicted"/>
<sequence length="362" mass="39626">MSCVESGFGIRAAITEDKFGTEGHRSGATRREPFDPSDHLRRNPYHPTGRPAPMNLERIGVDESVSTVFPPEKLVEALSGLPVEVERVDGSPDSLADCQAVVTFVNREAFLDLEWVHSIQAGVDRFSRERFEEAGVVLSNSTGIHGDAIGETVATQVLMLARRFHVHVANQRRREWSQPGWDDAWTVAGEQACVVGLGGLGRGIVDRLTGLGIDVVGVRRTPTPEPGVDRVYPAERLHDGIADARFVVLAVPLVEETRNLFDDEVLSAMREDAYLVNVARGGVVDQSALVDALESGEIAGAALDVFETEPLPESSPLWEMDDVIVSPHCGAFIDEYYRHIAAIVRESVRRVQTGDEPANRVF</sequence>